<dbReference type="EMBL" id="JAUJYO010000007">
    <property type="protein sequence ID" value="KAK1312637.1"/>
    <property type="molecule type" value="Genomic_DNA"/>
</dbReference>
<reference evidence="2" key="2">
    <citation type="submission" date="2023-06" db="EMBL/GenBank/DDBJ databases">
        <authorList>
            <person name="Ma L."/>
            <person name="Liu K.-W."/>
            <person name="Li Z."/>
            <person name="Hsiao Y.-Y."/>
            <person name="Qi Y."/>
            <person name="Fu T."/>
            <person name="Tang G."/>
            <person name="Zhang D."/>
            <person name="Sun W.-H."/>
            <person name="Liu D.-K."/>
            <person name="Li Y."/>
            <person name="Chen G.-Z."/>
            <person name="Liu X.-D."/>
            <person name="Liao X.-Y."/>
            <person name="Jiang Y.-T."/>
            <person name="Yu X."/>
            <person name="Hao Y."/>
            <person name="Huang J."/>
            <person name="Zhao X.-W."/>
            <person name="Ke S."/>
            <person name="Chen Y.-Y."/>
            <person name="Wu W.-L."/>
            <person name="Hsu J.-L."/>
            <person name="Lin Y.-F."/>
            <person name="Huang M.-D."/>
            <person name="Li C.-Y."/>
            <person name="Huang L."/>
            <person name="Wang Z.-W."/>
            <person name="Zhao X."/>
            <person name="Zhong W.-Y."/>
            <person name="Peng D.-H."/>
            <person name="Ahmad S."/>
            <person name="Lan S."/>
            <person name="Zhang J.-S."/>
            <person name="Tsai W.-C."/>
            <person name="Van De Peer Y."/>
            <person name="Liu Z.-J."/>
        </authorList>
    </citation>
    <scope>NUCLEOTIDE SEQUENCE</scope>
    <source>
        <strain evidence="2">CP</strain>
        <tissue evidence="2">Leaves</tissue>
    </source>
</reference>
<feature type="region of interest" description="Disordered" evidence="1">
    <location>
        <begin position="1"/>
        <end position="22"/>
    </location>
</feature>
<keyword evidence="3" id="KW-1185">Reference proteome</keyword>
<evidence type="ECO:0000256" key="1">
    <source>
        <dbReference type="SAM" id="MobiDB-lite"/>
    </source>
</evidence>
<dbReference type="AlphaFoldDB" id="A0AAV9EKH6"/>
<organism evidence="2 3">
    <name type="scientific">Acorus calamus</name>
    <name type="common">Sweet flag</name>
    <dbReference type="NCBI Taxonomy" id="4465"/>
    <lineage>
        <taxon>Eukaryota</taxon>
        <taxon>Viridiplantae</taxon>
        <taxon>Streptophyta</taxon>
        <taxon>Embryophyta</taxon>
        <taxon>Tracheophyta</taxon>
        <taxon>Spermatophyta</taxon>
        <taxon>Magnoliopsida</taxon>
        <taxon>Liliopsida</taxon>
        <taxon>Acoraceae</taxon>
        <taxon>Acorus</taxon>
    </lineage>
</organism>
<evidence type="ECO:0000313" key="2">
    <source>
        <dbReference type="EMBL" id="KAK1312637.1"/>
    </source>
</evidence>
<feature type="region of interest" description="Disordered" evidence="1">
    <location>
        <begin position="62"/>
        <end position="97"/>
    </location>
</feature>
<accession>A0AAV9EKH6</accession>
<proteinExistence type="predicted"/>
<name>A0AAV9EKH6_ACOCL</name>
<dbReference type="Proteomes" id="UP001180020">
    <property type="component" value="Unassembled WGS sequence"/>
</dbReference>
<sequence length="97" mass="10979">MNRIGRESNAGPGRRGPPVTGRRRVMAVEEVEAVDLDLFMRSRKVVPVDSADESDGLNCEYRASITPRNPARRREQPPPILDYSEEQFRGGQTNLHF</sequence>
<evidence type="ECO:0000313" key="3">
    <source>
        <dbReference type="Proteomes" id="UP001180020"/>
    </source>
</evidence>
<gene>
    <name evidence="2" type="ORF">QJS10_CPA07g01339</name>
</gene>
<reference evidence="2" key="1">
    <citation type="journal article" date="2023" name="Nat. Commun.">
        <title>Diploid and tetraploid genomes of Acorus and the evolution of monocots.</title>
        <authorList>
            <person name="Ma L."/>
            <person name="Liu K.W."/>
            <person name="Li Z."/>
            <person name="Hsiao Y.Y."/>
            <person name="Qi Y."/>
            <person name="Fu T."/>
            <person name="Tang G.D."/>
            <person name="Zhang D."/>
            <person name="Sun W.H."/>
            <person name="Liu D.K."/>
            <person name="Li Y."/>
            <person name="Chen G.Z."/>
            <person name="Liu X.D."/>
            <person name="Liao X.Y."/>
            <person name="Jiang Y.T."/>
            <person name="Yu X."/>
            <person name="Hao Y."/>
            <person name="Huang J."/>
            <person name="Zhao X.W."/>
            <person name="Ke S."/>
            <person name="Chen Y.Y."/>
            <person name="Wu W.L."/>
            <person name="Hsu J.L."/>
            <person name="Lin Y.F."/>
            <person name="Huang M.D."/>
            <person name="Li C.Y."/>
            <person name="Huang L."/>
            <person name="Wang Z.W."/>
            <person name="Zhao X."/>
            <person name="Zhong W.Y."/>
            <person name="Peng D.H."/>
            <person name="Ahmad S."/>
            <person name="Lan S."/>
            <person name="Zhang J.S."/>
            <person name="Tsai W.C."/>
            <person name="Van de Peer Y."/>
            <person name="Liu Z.J."/>
        </authorList>
    </citation>
    <scope>NUCLEOTIDE SEQUENCE</scope>
    <source>
        <strain evidence="2">CP</strain>
    </source>
</reference>
<comment type="caution">
    <text evidence="2">The sequence shown here is derived from an EMBL/GenBank/DDBJ whole genome shotgun (WGS) entry which is preliminary data.</text>
</comment>
<protein>
    <submittedName>
        <fullName evidence="2">Uncharacterized protein</fullName>
    </submittedName>
</protein>